<dbReference type="Pfam" id="PF02518">
    <property type="entry name" value="HATPase_c"/>
    <property type="match status" value="1"/>
</dbReference>
<keyword evidence="5" id="KW-0418">Kinase</keyword>
<evidence type="ECO:0000259" key="9">
    <source>
        <dbReference type="PROSITE" id="PS50109"/>
    </source>
</evidence>
<dbReference type="SUPFAM" id="SSF55874">
    <property type="entry name" value="ATPase domain of HSP90 chaperone/DNA topoisomerase II/histidine kinase"/>
    <property type="match status" value="1"/>
</dbReference>
<dbReference type="CDD" id="cd00075">
    <property type="entry name" value="HATPase"/>
    <property type="match status" value="1"/>
</dbReference>
<dbReference type="InterPro" id="IPR005467">
    <property type="entry name" value="His_kinase_dom"/>
</dbReference>
<keyword evidence="8" id="KW-0472">Membrane</keyword>
<evidence type="ECO:0000256" key="6">
    <source>
        <dbReference type="ARBA" id="ARBA00023012"/>
    </source>
</evidence>
<dbReference type="Proteomes" id="UP000243540">
    <property type="component" value="Unassembled WGS sequence"/>
</dbReference>
<protein>
    <recommendedName>
        <fullName evidence="7">Sensor-like histidine kinase SenX3</fullName>
        <ecNumber evidence="2">2.7.13.3</ecNumber>
    </recommendedName>
</protein>
<evidence type="ECO:0000256" key="2">
    <source>
        <dbReference type="ARBA" id="ARBA00012438"/>
    </source>
</evidence>
<comment type="catalytic activity">
    <reaction evidence="1">
        <text>ATP + protein L-histidine = ADP + protein N-phospho-L-histidine.</text>
        <dbReference type="EC" id="2.7.13.3"/>
    </reaction>
</comment>
<dbReference type="GO" id="GO:0004721">
    <property type="term" value="F:phosphoprotein phosphatase activity"/>
    <property type="evidence" value="ECO:0007669"/>
    <property type="project" value="TreeGrafter"/>
</dbReference>
<keyword evidence="6" id="KW-0902">Two-component regulatory system</keyword>
<feature type="domain" description="Histidine kinase" evidence="9">
    <location>
        <begin position="206"/>
        <end position="423"/>
    </location>
</feature>
<accession>A0A1Y2SXX8</accession>
<dbReference type="InterPro" id="IPR050351">
    <property type="entry name" value="BphY/WalK/GraS-like"/>
</dbReference>
<dbReference type="RefSeq" id="WP_086106759.1">
    <property type="nucleotide sequence ID" value="NZ_NEKC01000009.1"/>
</dbReference>
<evidence type="ECO:0000256" key="5">
    <source>
        <dbReference type="ARBA" id="ARBA00022777"/>
    </source>
</evidence>
<dbReference type="Gene3D" id="3.30.565.10">
    <property type="entry name" value="Histidine kinase-like ATPase, C-terminal domain"/>
    <property type="match status" value="1"/>
</dbReference>
<dbReference type="GO" id="GO:0016036">
    <property type="term" value="P:cellular response to phosphate starvation"/>
    <property type="evidence" value="ECO:0007669"/>
    <property type="project" value="TreeGrafter"/>
</dbReference>
<dbReference type="STRING" id="1160091.B9T39_05225"/>
<keyword evidence="4" id="KW-0808">Transferase</keyword>
<evidence type="ECO:0000256" key="1">
    <source>
        <dbReference type="ARBA" id="ARBA00000085"/>
    </source>
</evidence>
<dbReference type="EMBL" id="NEKC01000009">
    <property type="protein sequence ID" value="OTA29056.1"/>
    <property type="molecule type" value="Genomic_DNA"/>
</dbReference>
<dbReference type="SMART" id="SM00387">
    <property type="entry name" value="HATPase_c"/>
    <property type="match status" value="1"/>
</dbReference>
<comment type="caution">
    <text evidence="10">The sequence shown here is derived from an EMBL/GenBank/DDBJ whole genome shotgun (WGS) entry which is preliminary data.</text>
</comment>
<dbReference type="GO" id="GO:0005886">
    <property type="term" value="C:plasma membrane"/>
    <property type="evidence" value="ECO:0007669"/>
    <property type="project" value="TreeGrafter"/>
</dbReference>
<keyword evidence="8" id="KW-1133">Transmembrane helix</keyword>
<keyword evidence="8" id="KW-0812">Transmembrane</keyword>
<name>A0A1Y2SXX8_9BIFI</name>
<reference evidence="10 11" key="1">
    <citation type="submission" date="2017-04" db="EMBL/GenBank/DDBJ databases">
        <title>Draft genome sequences of Alloscardovia macacae UMA81211 and UMA81212 isolated from the feces of a rhesus macaque (Macaca mulatta).</title>
        <authorList>
            <person name="Albert K."/>
            <person name="Sela D.A."/>
        </authorList>
    </citation>
    <scope>NUCLEOTIDE SEQUENCE [LARGE SCALE GENOMIC DNA]</scope>
    <source>
        <strain evidence="10 11">UMA81212</strain>
    </source>
</reference>
<dbReference type="PROSITE" id="PS50109">
    <property type="entry name" value="HIS_KIN"/>
    <property type="match status" value="1"/>
</dbReference>
<dbReference type="EC" id="2.7.13.3" evidence="2"/>
<evidence type="ECO:0000256" key="8">
    <source>
        <dbReference type="SAM" id="Phobius"/>
    </source>
</evidence>
<gene>
    <name evidence="10" type="ORF">B9T39_05225</name>
</gene>
<dbReference type="AlphaFoldDB" id="A0A1Y2SXX8"/>
<dbReference type="InterPro" id="IPR036890">
    <property type="entry name" value="HATPase_C_sf"/>
</dbReference>
<keyword evidence="3" id="KW-0597">Phosphoprotein</keyword>
<proteinExistence type="predicted"/>
<dbReference type="InterPro" id="IPR003594">
    <property type="entry name" value="HATPase_dom"/>
</dbReference>
<dbReference type="InterPro" id="IPR004358">
    <property type="entry name" value="Sig_transdc_His_kin-like_C"/>
</dbReference>
<dbReference type="GO" id="GO:0000155">
    <property type="term" value="F:phosphorelay sensor kinase activity"/>
    <property type="evidence" value="ECO:0007669"/>
    <property type="project" value="TreeGrafter"/>
</dbReference>
<evidence type="ECO:0000256" key="7">
    <source>
        <dbReference type="ARBA" id="ARBA00039401"/>
    </source>
</evidence>
<dbReference type="PRINTS" id="PR00344">
    <property type="entry name" value="BCTRLSENSOR"/>
</dbReference>
<evidence type="ECO:0000256" key="4">
    <source>
        <dbReference type="ARBA" id="ARBA00022679"/>
    </source>
</evidence>
<evidence type="ECO:0000313" key="10">
    <source>
        <dbReference type="EMBL" id="OTA29056.1"/>
    </source>
</evidence>
<sequence>MHVDLTFVLSLVVIALLSLALVGWLLSVVWRVLSPIFQSRGLWRAARSLTWRMQYSRRRRIKKRFDVLEDDDEDEDEDDELDSSTLRVLTALDAATIVVDGDDEVERASASAYRWSLVKNDEIANDQIAEAIQKARQGEGRQKFDIVTYTADDLVKDSEEDTHVTARPHWLSVTVSMISERRAVVLISDQSEAKRFAQTRDDFVTNVAEQLLEPADSLASIGQAWSQSTNEVAARDGKVISTQARHMHKLVSDLLLLIQAQEKVTPSEENRLDLGALVRRVVDSMTPDRGVRIYVRARDGVLVNASAVQIEAAVGKLTSNAVRYSKNNGVVTVVVDTARDENYAAIRVIDTGLGIRPDEQEHIFERFYRGSIQPNDAVAGNEDSVGLGLAIVKHVALTHRGTVSVWSAPGQGSTFSLFLPKATK</sequence>
<dbReference type="PANTHER" id="PTHR45453">
    <property type="entry name" value="PHOSPHATE REGULON SENSOR PROTEIN PHOR"/>
    <property type="match status" value="1"/>
</dbReference>
<feature type="transmembrane region" description="Helical" evidence="8">
    <location>
        <begin position="6"/>
        <end position="30"/>
    </location>
</feature>
<evidence type="ECO:0000256" key="3">
    <source>
        <dbReference type="ARBA" id="ARBA00022553"/>
    </source>
</evidence>
<dbReference type="PANTHER" id="PTHR45453:SF1">
    <property type="entry name" value="PHOSPHATE REGULON SENSOR PROTEIN PHOR"/>
    <property type="match status" value="1"/>
</dbReference>
<evidence type="ECO:0000313" key="11">
    <source>
        <dbReference type="Proteomes" id="UP000243540"/>
    </source>
</evidence>
<organism evidence="10 11">
    <name type="scientific">Alloscardovia macacae</name>
    <dbReference type="NCBI Taxonomy" id="1160091"/>
    <lineage>
        <taxon>Bacteria</taxon>
        <taxon>Bacillati</taxon>
        <taxon>Actinomycetota</taxon>
        <taxon>Actinomycetes</taxon>
        <taxon>Bifidobacteriales</taxon>
        <taxon>Bifidobacteriaceae</taxon>
        <taxon>Alloscardovia</taxon>
    </lineage>
</organism>